<feature type="domain" description="ATP-grasp" evidence="2">
    <location>
        <begin position="132"/>
        <end position="315"/>
    </location>
</feature>
<dbReference type="InterPro" id="IPR011761">
    <property type="entry name" value="ATP-grasp"/>
</dbReference>
<dbReference type="InterPro" id="IPR044668">
    <property type="entry name" value="PuuD-like"/>
</dbReference>
<protein>
    <recommendedName>
        <fullName evidence="2">ATP-grasp domain-containing protein</fullName>
    </recommendedName>
</protein>
<dbReference type="Gene3D" id="3.40.50.880">
    <property type="match status" value="1"/>
</dbReference>
<dbReference type="OrthoDB" id="5372487at2"/>
<dbReference type="GO" id="GO:0005524">
    <property type="term" value="F:ATP binding"/>
    <property type="evidence" value="ECO:0007669"/>
    <property type="project" value="UniProtKB-UniRule"/>
</dbReference>
<accession>A0A2T9JI90</accession>
<dbReference type="PROSITE" id="PS50975">
    <property type="entry name" value="ATP_GRASP"/>
    <property type="match status" value="1"/>
</dbReference>
<dbReference type="Proteomes" id="UP000245073">
    <property type="component" value="Unassembled WGS sequence"/>
</dbReference>
<dbReference type="SUPFAM" id="SSF56059">
    <property type="entry name" value="Glutathione synthetase ATP-binding domain-like"/>
    <property type="match status" value="1"/>
</dbReference>
<dbReference type="PROSITE" id="PS51273">
    <property type="entry name" value="GATASE_TYPE_1"/>
    <property type="match status" value="1"/>
</dbReference>
<dbReference type="Gene3D" id="3.30.1490.20">
    <property type="entry name" value="ATP-grasp fold, A domain"/>
    <property type="match status" value="1"/>
</dbReference>
<comment type="caution">
    <text evidence="3">The sequence shown here is derived from an EMBL/GenBank/DDBJ whole genome shotgun (WGS) entry which is preliminary data.</text>
</comment>
<dbReference type="SUPFAM" id="SSF52317">
    <property type="entry name" value="Class I glutamine amidotransferase-like"/>
    <property type="match status" value="1"/>
</dbReference>
<evidence type="ECO:0000259" key="2">
    <source>
        <dbReference type="PROSITE" id="PS50975"/>
    </source>
</evidence>
<dbReference type="AlphaFoldDB" id="A0A2T9JI90"/>
<dbReference type="PANTHER" id="PTHR43235:SF1">
    <property type="entry name" value="GLUTAMINE AMIDOTRANSFERASE PB2B2.05-RELATED"/>
    <property type="match status" value="1"/>
</dbReference>
<proteinExistence type="predicted"/>
<dbReference type="PANTHER" id="PTHR43235">
    <property type="entry name" value="GLUTAMINE AMIDOTRANSFERASE PB2B2.05-RELATED"/>
    <property type="match status" value="1"/>
</dbReference>
<dbReference type="InterPro" id="IPR003806">
    <property type="entry name" value="ATP-grasp_PylC-type"/>
</dbReference>
<gene>
    <name evidence="3" type="ORF">DDF67_20980</name>
</gene>
<keyword evidence="4" id="KW-1185">Reference proteome</keyword>
<dbReference type="InterPro" id="IPR005479">
    <property type="entry name" value="CPAse_ATP-bd"/>
</dbReference>
<dbReference type="GO" id="GO:0005829">
    <property type="term" value="C:cytosol"/>
    <property type="evidence" value="ECO:0007669"/>
    <property type="project" value="TreeGrafter"/>
</dbReference>
<dbReference type="EMBL" id="QDKQ01000069">
    <property type="protein sequence ID" value="PVM83413.1"/>
    <property type="molecule type" value="Genomic_DNA"/>
</dbReference>
<evidence type="ECO:0000313" key="3">
    <source>
        <dbReference type="EMBL" id="PVM83413.1"/>
    </source>
</evidence>
<dbReference type="PROSITE" id="PS00866">
    <property type="entry name" value="CPSASE_1"/>
    <property type="match status" value="1"/>
</dbReference>
<dbReference type="InterPro" id="IPR011697">
    <property type="entry name" value="Peptidase_C26"/>
</dbReference>
<dbReference type="Pfam" id="PF02655">
    <property type="entry name" value="ATP-grasp_3"/>
    <property type="match status" value="1"/>
</dbReference>
<keyword evidence="1" id="KW-0547">Nucleotide-binding</keyword>
<sequence>MPEPSHSPRGGRVILTYGRSLMALVIARSLAQRGVEVIGCDDVDLTVMSFSKHVKETFTVAPWRRRPEDFLDDLEAAVRDYAPTDDRPYVLMPVFGEVELIARHRRRFEPTIKVAAPTWKSIDLVHPKDHLAKLVENARLPAPRTLVVGGPAVLAKAASSLSYPLIVKPSDGAGGRGVSSASSPEEAAALVDALGYDTKPLLQEMVPGEDFCVAVLARKGELAAMMAYRNLTTFPRKAGAGAVRETVDAEPFRQAVEQALAATGWDGLAELDFRWSGRAQDSPKLIEVNARFWAGIFHSIQTAVDFPWLLYQQTIGAPLDKVGEPQIGARTKTPGVWLLAAVEDVAATAPQLSAAKDAWREIRRRLSAGELSGLRRHLAAATGVASVGEIVDQFRAALAHGQSVPDEFSDDDDPLIGLGALFVLSSLVKHGKLPDELTYEAKAEMIEVVARKGRGRPTIGVTLPDRGDTLPWLAMKLAIWLAGGRAVRVTAKAPRDPRTIDGLVFGGGSDIYPLTFEGRPKDGYRYDLARGDMEASWGLAARRHGLPVLGVCRGAQMLNVIAGGTLHMDLSSFQGADLTPNWWEPLTVRKPVKLRKRSRLAAIVGKDRLMVNIIHQQAIDRVGAGLVVAAREPNGIIQAIEDPSRPFWIGVQYHPELMIYRKTHRQLFRALVEAARDGRARPSEKM</sequence>
<dbReference type="Pfam" id="PF07722">
    <property type="entry name" value="Peptidase_C26"/>
    <property type="match status" value="1"/>
</dbReference>
<dbReference type="InterPro" id="IPR013815">
    <property type="entry name" value="ATP_grasp_subdomain_1"/>
</dbReference>
<name>A0A2T9JI90_9CAUL</name>
<dbReference type="GO" id="GO:0006598">
    <property type="term" value="P:polyamine catabolic process"/>
    <property type="evidence" value="ECO:0007669"/>
    <property type="project" value="TreeGrafter"/>
</dbReference>
<dbReference type="Gene3D" id="3.30.470.20">
    <property type="entry name" value="ATP-grasp fold, B domain"/>
    <property type="match status" value="1"/>
</dbReference>
<reference evidence="3 4" key="1">
    <citation type="submission" date="2018-04" db="EMBL/GenBank/DDBJ databases">
        <title>The genome sequence of Caulobacter sp. 744.</title>
        <authorList>
            <person name="Gao J."/>
            <person name="Sun J."/>
        </authorList>
    </citation>
    <scope>NUCLEOTIDE SEQUENCE [LARGE SCALE GENOMIC DNA]</scope>
    <source>
        <strain evidence="3 4">774</strain>
    </source>
</reference>
<dbReference type="RefSeq" id="WP_109102764.1">
    <property type="nucleotide sequence ID" value="NZ_QDKQ01000069.1"/>
</dbReference>
<evidence type="ECO:0000256" key="1">
    <source>
        <dbReference type="PROSITE-ProRule" id="PRU00409"/>
    </source>
</evidence>
<organism evidence="3 4">
    <name type="scientific">Caulobacter endophyticus</name>
    <dbReference type="NCBI Taxonomy" id="2172652"/>
    <lineage>
        <taxon>Bacteria</taxon>
        <taxon>Pseudomonadati</taxon>
        <taxon>Pseudomonadota</taxon>
        <taxon>Alphaproteobacteria</taxon>
        <taxon>Caulobacterales</taxon>
        <taxon>Caulobacteraceae</taxon>
        <taxon>Caulobacter</taxon>
    </lineage>
</organism>
<dbReference type="GO" id="GO:0046872">
    <property type="term" value="F:metal ion binding"/>
    <property type="evidence" value="ECO:0007669"/>
    <property type="project" value="InterPro"/>
</dbReference>
<keyword evidence="1" id="KW-0067">ATP-binding</keyword>
<dbReference type="GO" id="GO:0033969">
    <property type="term" value="F:gamma-glutamyl-gamma-aminobutyrate hydrolase activity"/>
    <property type="evidence" value="ECO:0007669"/>
    <property type="project" value="TreeGrafter"/>
</dbReference>
<evidence type="ECO:0000313" key="4">
    <source>
        <dbReference type="Proteomes" id="UP000245073"/>
    </source>
</evidence>
<dbReference type="InterPro" id="IPR029062">
    <property type="entry name" value="Class_I_gatase-like"/>
</dbReference>